<keyword evidence="2" id="KW-1185">Reference proteome</keyword>
<dbReference type="EMBL" id="CYSE01000009">
    <property type="protein sequence ID" value="CUH81693.1"/>
    <property type="molecule type" value="Genomic_DNA"/>
</dbReference>
<gene>
    <name evidence="1" type="ORF">TRN7648_03590</name>
</gene>
<protein>
    <submittedName>
        <fullName evidence="1">Uncharacterized protein</fullName>
    </submittedName>
</protein>
<evidence type="ECO:0000313" key="1">
    <source>
        <dbReference type="EMBL" id="CUH81693.1"/>
    </source>
</evidence>
<dbReference type="AlphaFoldDB" id="A0A0P1GIK2"/>
<dbReference type="Proteomes" id="UP000054935">
    <property type="component" value="Unassembled WGS sequence"/>
</dbReference>
<name>A0A0P1GIK2_9RHOB</name>
<organism evidence="1 2">
    <name type="scientific">Tropicibacter naphthalenivorans</name>
    <dbReference type="NCBI Taxonomy" id="441103"/>
    <lineage>
        <taxon>Bacteria</taxon>
        <taxon>Pseudomonadati</taxon>
        <taxon>Pseudomonadota</taxon>
        <taxon>Alphaproteobacteria</taxon>
        <taxon>Rhodobacterales</taxon>
        <taxon>Roseobacteraceae</taxon>
        <taxon>Tropicibacter</taxon>
    </lineage>
</organism>
<dbReference type="STRING" id="441103.TRN7648_03590"/>
<evidence type="ECO:0000313" key="2">
    <source>
        <dbReference type="Proteomes" id="UP000054935"/>
    </source>
</evidence>
<reference evidence="1 2" key="1">
    <citation type="submission" date="2015-09" db="EMBL/GenBank/DDBJ databases">
        <authorList>
            <consortium name="Swine Surveillance"/>
        </authorList>
    </citation>
    <scope>NUCLEOTIDE SEQUENCE [LARGE SCALE GENOMIC DNA]</scope>
    <source>
        <strain evidence="1 2">CECT 7648</strain>
    </source>
</reference>
<accession>A0A0P1GIK2</accession>
<sequence length="148" mass="16901">MTAQFPEKIIYQGEELAMCTEPLEDYFSKGGIRPCFRRSSTALWRRYIGSWEIVDDRLYLTGLEAWLEDGTKATTAMIFPAFPDKIFAQWYSGQLRIPQGELVEYIHMGYGSTYERDLLLEVRCGAVVETSVRHNDVLASDGDDGLPF</sequence>
<proteinExistence type="predicted"/>
<dbReference type="OrthoDB" id="1438245at2"/>
<dbReference type="RefSeq" id="WP_058249005.1">
    <property type="nucleotide sequence ID" value="NZ_CYSE01000009.1"/>
</dbReference>